<dbReference type="AlphaFoldDB" id="A0A7D4NYI5"/>
<organism evidence="1 2">
    <name type="scientific">Thiomicrorhabdus xiamenensis</name>
    <dbReference type="NCBI Taxonomy" id="2739063"/>
    <lineage>
        <taxon>Bacteria</taxon>
        <taxon>Pseudomonadati</taxon>
        <taxon>Pseudomonadota</taxon>
        <taxon>Gammaproteobacteria</taxon>
        <taxon>Thiotrichales</taxon>
        <taxon>Piscirickettsiaceae</taxon>
        <taxon>Thiomicrorhabdus</taxon>
    </lineage>
</organism>
<protein>
    <submittedName>
        <fullName evidence="1">Uncharacterized protein</fullName>
    </submittedName>
</protein>
<gene>
    <name evidence="1" type="ORF">HQN79_06055</name>
</gene>
<sequence length="188" mass="21800">MLLCFSAPSVFAEPLPPKQVRFLGLEVAKLTQKQVRQQLWQIGGFKFSRSSLKQHNIDKFFTQTRLADSYSVTFYYNDLGEVTRFRRLYRPYSTQGDNNGRLLNTQRVAHELSKELGPAQVQRKGWGGFAPYLSYSWQDEEVAIHIDRVGEHPMGEVFIEYRIIKHDPYAVKDEQNPNVLPSYIRNAA</sequence>
<evidence type="ECO:0000313" key="2">
    <source>
        <dbReference type="Proteomes" id="UP000504724"/>
    </source>
</evidence>
<dbReference type="Proteomes" id="UP000504724">
    <property type="component" value="Chromosome"/>
</dbReference>
<reference evidence="1 2" key="1">
    <citation type="submission" date="2020-05" db="EMBL/GenBank/DDBJ databases">
        <title>Thiomicrorhabdus sediminis sp.nov. and Thiomicrorhabdus xiamenensis sp.nov., novel sulfur-oxidizing bacteria isolated from coastal sediment.</title>
        <authorList>
            <person name="Liu X."/>
        </authorList>
    </citation>
    <scope>NUCLEOTIDE SEQUENCE [LARGE SCALE GENOMIC DNA]</scope>
    <source>
        <strain evidence="1 2">G2</strain>
    </source>
</reference>
<accession>A0A7D4NYI5</accession>
<name>A0A7D4NYI5_9GAMM</name>
<proteinExistence type="predicted"/>
<dbReference type="KEGG" id="txa:HQN79_06055"/>
<keyword evidence="2" id="KW-1185">Reference proteome</keyword>
<dbReference type="RefSeq" id="WP_173285046.1">
    <property type="nucleotide sequence ID" value="NZ_CP054020.1"/>
</dbReference>
<evidence type="ECO:0000313" key="1">
    <source>
        <dbReference type="EMBL" id="QKI89158.1"/>
    </source>
</evidence>
<dbReference type="EMBL" id="CP054020">
    <property type="protein sequence ID" value="QKI89158.1"/>
    <property type="molecule type" value="Genomic_DNA"/>
</dbReference>